<comment type="caution">
    <text evidence="2">The sequence shown here is derived from an EMBL/GenBank/DDBJ whole genome shotgun (WGS) entry which is preliminary data.</text>
</comment>
<dbReference type="EMBL" id="LAZR01002617">
    <property type="protein sequence ID" value="KKN27697.1"/>
    <property type="molecule type" value="Genomic_DNA"/>
</dbReference>
<evidence type="ECO:0000256" key="1">
    <source>
        <dbReference type="SAM" id="Phobius"/>
    </source>
</evidence>
<name>A0A0F9PSL6_9ZZZZ</name>
<keyword evidence="1" id="KW-1133">Transmembrane helix</keyword>
<proteinExistence type="predicted"/>
<evidence type="ECO:0000313" key="2">
    <source>
        <dbReference type="EMBL" id="KKN27697.1"/>
    </source>
</evidence>
<feature type="transmembrane region" description="Helical" evidence="1">
    <location>
        <begin position="38"/>
        <end position="59"/>
    </location>
</feature>
<keyword evidence="1" id="KW-0812">Transmembrane</keyword>
<gene>
    <name evidence="2" type="ORF">LCGC14_0861730</name>
</gene>
<reference evidence="2" key="1">
    <citation type="journal article" date="2015" name="Nature">
        <title>Complex archaea that bridge the gap between prokaryotes and eukaryotes.</title>
        <authorList>
            <person name="Spang A."/>
            <person name="Saw J.H."/>
            <person name="Jorgensen S.L."/>
            <person name="Zaremba-Niedzwiedzka K."/>
            <person name="Martijn J."/>
            <person name="Lind A.E."/>
            <person name="van Eijk R."/>
            <person name="Schleper C."/>
            <person name="Guy L."/>
            <person name="Ettema T.J."/>
        </authorList>
    </citation>
    <scope>NUCLEOTIDE SEQUENCE</scope>
</reference>
<keyword evidence="1" id="KW-0472">Membrane</keyword>
<feature type="transmembrane region" description="Helical" evidence="1">
    <location>
        <begin position="5"/>
        <end position="26"/>
    </location>
</feature>
<accession>A0A0F9PSL6</accession>
<dbReference type="AlphaFoldDB" id="A0A0F9PSL6"/>
<sequence>MKRIVWDFSGFIFTIVPFGMLAWTIWDSTRNFDAFGFTMSLLASIIAVVIFVPIGILMLKASKSGKDGE</sequence>
<organism evidence="2">
    <name type="scientific">marine sediment metagenome</name>
    <dbReference type="NCBI Taxonomy" id="412755"/>
    <lineage>
        <taxon>unclassified sequences</taxon>
        <taxon>metagenomes</taxon>
        <taxon>ecological metagenomes</taxon>
    </lineage>
</organism>
<protein>
    <submittedName>
        <fullName evidence="2">Uncharacterized protein</fullName>
    </submittedName>
</protein>